<accession>A0AAE1CJG8</accession>
<reference evidence="1" key="1">
    <citation type="journal article" date="2023" name="G3 (Bethesda)">
        <title>A reference genome for the long-term kleptoplast-retaining sea slug Elysia crispata morphotype clarki.</title>
        <authorList>
            <person name="Eastman K.E."/>
            <person name="Pendleton A.L."/>
            <person name="Shaikh M.A."/>
            <person name="Suttiyut T."/>
            <person name="Ogas R."/>
            <person name="Tomko P."/>
            <person name="Gavelis G."/>
            <person name="Widhalm J.R."/>
            <person name="Wisecaver J.H."/>
        </authorList>
    </citation>
    <scope>NUCLEOTIDE SEQUENCE</scope>
    <source>
        <strain evidence="1">ECLA1</strain>
    </source>
</reference>
<dbReference type="AlphaFoldDB" id="A0AAE1CJG8"/>
<dbReference type="Proteomes" id="UP001283361">
    <property type="component" value="Unassembled WGS sequence"/>
</dbReference>
<dbReference type="EMBL" id="JAWDGP010007969">
    <property type="protein sequence ID" value="KAK3698678.1"/>
    <property type="molecule type" value="Genomic_DNA"/>
</dbReference>
<keyword evidence="2" id="KW-1185">Reference proteome</keyword>
<comment type="caution">
    <text evidence="1">The sequence shown here is derived from an EMBL/GenBank/DDBJ whole genome shotgun (WGS) entry which is preliminary data.</text>
</comment>
<name>A0AAE1CJG8_9GAST</name>
<evidence type="ECO:0000313" key="2">
    <source>
        <dbReference type="Proteomes" id="UP001283361"/>
    </source>
</evidence>
<protein>
    <submittedName>
        <fullName evidence="1">Uncharacterized protein</fullName>
    </submittedName>
</protein>
<proteinExistence type="predicted"/>
<gene>
    <name evidence="1" type="ORF">RRG08_046180</name>
</gene>
<organism evidence="1 2">
    <name type="scientific">Elysia crispata</name>
    <name type="common">lettuce slug</name>
    <dbReference type="NCBI Taxonomy" id="231223"/>
    <lineage>
        <taxon>Eukaryota</taxon>
        <taxon>Metazoa</taxon>
        <taxon>Spiralia</taxon>
        <taxon>Lophotrochozoa</taxon>
        <taxon>Mollusca</taxon>
        <taxon>Gastropoda</taxon>
        <taxon>Heterobranchia</taxon>
        <taxon>Euthyneura</taxon>
        <taxon>Panpulmonata</taxon>
        <taxon>Sacoglossa</taxon>
        <taxon>Placobranchoidea</taxon>
        <taxon>Plakobranchidae</taxon>
        <taxon>Elysia</taxon>
    </lineage>
</organism>
<evidence type="ECO:0000313" key="1">
    <source>
        <dbReference type="EMBL" id="KAK3698678.1"/>
    </source>
</evidence>
<sequence>MSRKVDFYDSNVETFQNYAERLEQYFIANDVAEEKRAATLLSCIGAKTYQLLRSLTTPDLPSTKSYDELKVVLNKHLSPQSLEIAERFRFHKRHQREAVALEMASRDATELHGNASSAQLGQEVKSIHAMTRKPQPKGKFSACQSCGKTNHSRENCYFREANAKPVTRKGTFKVFADPRQHSPRSCLRPNPKRFTNLKRAQTSSASTCRCIRVQ</sequence>